<reference evidence="1" key="1">
    <citation type="submission" date="2016-07" db="EMBL/GenBank/DDBJ databases">
        <title>Microvirga ossetica sp. nov. a new species of rhizobia isolated from root nodules of the legume species Vicia alpestris Steven originated from North Ossetia region in the Caucasus.</title>
        <authorList>
            <person name="Safronova V.I."/>
            <person name="Kuznetsova I.G."/>
            <person name="Sazanova A.L."/>
            <person name="Belimov A."/>
            <person name="Andronov E."/>
            <person name="Osledkin Y.S."/>
            <person name="Onishchuk O.P."/>
            <person name="Kurchak O.N."/>
            <person name="Shaposhnikov A.I."/>
            <person name="Willems A."/>
            <person name="Tikhonovich I.A."/>
        </authorList>
    </citation>
    <scope>NUCLEOTIDE SEQUENCE [LARGE SCALE GENOMIC DNA]</scope>
    <source>
        <strain evidence="1">V5/3M</strain>
    </source>
</reference>
<proteinExistence type="predicted"/>
<organism evidence="1">
    <name type="scientific">Microvirga ossetica</name>
    <dbReference type="NCBI Taxonomy" id="1882682"/>
    <lineage>
        <taxon>Bacteria</taxon>
        <taxon>Pseudomonadati</taxon>
        <taxon>Pseudomonadota</taxon>
        <taxon>Alphaproteobacteria</taxon>
        <taxon>Hyphomicrobiales</taxon>
        <taxon>Methylobacteriaceae</taxon>
        <taxon>Microvirga</taxon>
    </lineage>
</organism>
<sequence length="59" mass="7060">MQFKSHIEKFRKCRKRTADGTLYYIAEGFLCRSHHTWRIYVQDLADFILLKFLGPVVIV</sequence>
<accession>A0A1B2EDP9</accession>
<dbReference type="EMBL" id="CP016616">
    <property type="protein sequence ID" value="ANY78114.1"/>
    <property type="molecule type" value="Genomic_DNA"/>
</dbReference>
<evidence type="ECO:0000313" key="1">
    <source>
        <dbReference type="EMBL" id="ANY78114.1"/>
    </source>
</evidence>
<dbReference type="RefSeq" id="WP_099509104.1">
    <property type="nucleotide sequence ID" value="NZ_CP016616.1"/>
</dbReference>
<name>A0A1B2EDP9_9HYPH</name>
<dbReference type="AlphaFoldDB" id="A0A1B2EDP9"/>
<gene>
    <name evidence="1" type="ORF">BB934_07610</name>
</gene>
<protein>
    <submittedName>
        <fullName evidence="1">Uncharacterized protein</fullName>
    </submittedName>
</protein>
<dbReference type="KEGG" id="moc:BB934_07610"/>